<dbReference type="STRING" id="709032.Sulku_1544"/>
<dbReference type="eggNOG" id="COG1393">
    <property type="taxonomic scope" value="Bacteria"/>
</dbReference>
<dbReference type="PROSITE" id="PS51353">
    <property type="entry name" value="ARSC"/>
    <property type="match status" value="1"/>
</dbReference>
<gene>
    <name evidence="3" type="ordered locus">Sulku_1544</name>
</gene>
<evidence type="ECO:0000313" key="4">
    <source>
        <dbReference type="Proteomes" id="UP000008721"/>
    </source>
</evidence>
<organism evidence="3 4">
    <name type="scientific">Sulfuricurvum kujiense (strain ATCC BAA-921 / DSM 16994 / JCM 11577 / YK-1)</name>
    <dbReference type="NCBI Taxonomy" id="709032"/>
    <lineage>
        <taxon>Bacteria</taxon>
        <taxon>Pseudomonadati</taxon>
        <taxon>Campylobacterota</taxon>
        <taxon>Epsilonproteobacteria</taxon>
        <taxon>Campylobacterales</taxon>
        <taxon>Sulfurimonadaceae</taxon>
        <taxon>Sulfuricurvum</taxon>
    </lineage>
</organism>
<protein>
    <submittedName>
        <fullName evidence="3">Nitrogenase-associated protein</fullName>
    </submittedName>
</protein>
<comment type="similarity">
    <text evidence="1 2">Belongs to the ArsC family.</text>
</comment>
<dbReference type="PANTHER" id="PTHR30041">
    <property type="entry name" value="ARSENATE REDUCTASE"/>
    <property type="match status" value="1"/>
</dbReference>
<evidence type="ECO:0000256" key="2">
    <source>
        <dbReference type="PROSITE-ProRule" id="PRU01282"/>
    </source>
</evidence>
<dbReference type="PANTHER" id="PTHR30041:SF8">
    <property type="entry name" value="PROTEIN YFFB"/>
    <property type="match status" value="1"/>
</dbReference>
<accession>E4TZU9</accession>
<dbReference type="Pfam" id="PF03960">
    <property type="entry name" value="ArsC"/>
    <property type="match status" value="1"/>
</dbReference>
<evidence type="ECO:0000313" key="3">
    <source>
        <dbReference type="EMBL" id="ADR34206.1"/>
    </source>
</evidence>
<dbReference type="RefSeq" id="WP_013460403.1">
    <property type="nucleotide sequence ID" value="NC_014762.1"/>
</dbReference>
<dbReference type="KEGG" id="sku:Sulku_1544"/>
<dbReference type="InterPro" id="IPR036249">
    <property type="entry name" value="Thioredoxin-like_sf"/>
</dbReference>
<dbReference type="InterPro" id="IPR006660">
    <property type="entry name" value="Arsenate_reductase-like"/>
</dbReference>
<proteinExistence type="inferred from homology"/>
<reference evidence="3 4" key="1">
    <citation type="journal article" date="2012" name="Stand. Genomic Sci.">
        <title>Complete genome sequence of the sulfur compounds oxidizing chemolithoautotroph Sulfuricurvum kujiense type strain (YK-1(T)).</title>
        <authorList>
            <person name="Han C."/>
            <person name="Kotsyurbenko O."/>
            <person name="Chertkov O."/>
            <person name="Held B."/>
            <person name="Lapidus A."/>
            <person name="Nolan M."/>
            <person name="Lucas S."/>
            <person name="Hammon N."/>
            <person name="Deshpande S."/>
            <person name="Cheng J.F."/>
            <person name="Tapia R."/>
            <person name="Goodwin L.A."/>
            <person name="Pitluck S."/>
            <person name="Liolios K."/>
            <person name="Pagani I."/>
            <person name="Ivanova N."/>
            <person name="Mavromatis K."/>
            <person name="Mikhailova N."/>
            <person name="Pati A."/>
            <person name="Chen A."/>
            <person name="Palaniappan K."/>
            <person name="Land M."/>
            <person name="Hauser L."/>
            <person name="Chang Y.J."/>
            <person name="Jeffries C.D."/>
            <person name="Brambilla E.M."/>
            <person name="Rohde M."/>
            <person name="Spring S."/>
            <person name="Sikorski J."/>
            <person name="Goker M."/>
            <person name="Woyke T."/>
            <person name="Bristow J."/>
            <person name="Eisen J.A."/>
            <person name="Markowitz V."/>
            <person name="Hugenholtz P."/>
            <person name="Kyrpides N.C."/>
            <person name="Klenk H.P."/>
            <person name="Detter J.C."/>
        </authorList>
    </citation>
    <scope>NUCLEOTIDE SEQUENCE [LARGE SCALE GENOMIC DNA]</scope>
    <source>
        <strain evidence="4">ATCC BAA-921 / DSM 16994 / JCM 11577 / YK-1</strain>
    </source>
</reference>
<dbReference type="AlphaFoldDB" id="E4TZU9"/>
<sequence>MIKLVVFYEKPFCAANAKQKQILRASGCTIIERNLLEHDLDKETLRTFMGEKKVTDWFNPAAPAIKNGEISPDTLNEEAAMELLMSNPILIRRPLMVIGSEKLCGFDADKVSEVLERYVEPMPKINCMEKGCLEKRSE</sequence>
<dbReference type="SUPFAM" id="SSF52833">
    <property type="entry name" value="Thioredoxin-like"/>
    <property type="match status" value="1"/>
</dbReference>
<evidence type="ECO:0000256" key="1">
    <source>
        <dbReference type="ARBA" id="ARBA00007198"/>
    </source>
</evidence>
<dbReference type="Proteomes" id="UP000008721">
    <property type="component" value="Chromosome"/>
</dbReference>
<keyword evidence="4" id="KW-1185">Reference proteome</keyword>
<dbReference type="EMBL" id="CP002355">
    <property type="protein sequence ID" value="ADR34206.1"/>
    <property type="molecule type" value="Genomic_DNA"/>
</dbReference>
<name>E4TZU9_SULKY</name>
<dbReference type="InterPro" id="IPR006503">
    <property type="entry name" value="Nase-assoc"/>
</dbReference>
<dbReference type="NCBIfam" id="TIGR01616">
    <property type="entry name" value="nitro_assoc"/>
    <property type="match status" value="1"/>
</dbReference>
<dbReference type="Gene3D" id="3.40.30.10">
    <property type="entry name" value="Glutaredoxin"/>
    <property type="match status" value="1"/>
</dbReference>
<dbReference type="HOGENOM" id="CLU_133290_0_0_7"/>